<dbReference type="EMBL" id="MLQQ01000001">
    <property type="protein sequence ID" value="OIJ15792.1"/>
    <property type="molecule type" value="Genomic_DNA"/>
</dbReference>
<reference evidence="2 3" key="1">
    <citation type="submission" date="2016-10" db="EMBL/GenBank/DDBJ databases">
        <title>Draft genome sequences of four alkaliphilic bacteria belonging to the Anaerobacillus genus.</title>
        <authorList>
            <person name="Bassil N.M."/>
            <person name="Lloyd J.R."/>
        </authorList>
    </citation>
    <scope>NUCLEOTIDE SEQUENCE [LARGE SCALE GENOMIC DNA]</scope>
    <source>
        <strain evidence="2 3">DSM 15340</strain>
    </source>
</reference>
<accession>A0A1S2LTF0</accession>
<dbReference type="InterPro" id="IPR037482">
    <property type="entry name" value="ST1585_MBL-fold"/>
</dbReference>
<name>A0A1S2LTF0_9BACI</name>
<sequence length="313" mass="35724">MKKKPFDLGNRIHLIDGFDLGIPSRTGTYVINEDELTLVETGPSMSVPYILNGLKQLNIDPADIKYIIVTHIHLDHAGGAGLLLKDCPNAKVVVHPKGARHLADPSRLIQGAKAVYRDDFERLFEPILPIPEEKLIIKEDGDTLYLSENCQLTFHHTRGHADHHFSIYDPVSNGIFTGDTVGVRYDQIKEFEFYLPSTSPNQFRPDEMIASLEKIVNELKVDTIYFGHFGPSNQPMEVYKQIKYWLPKFVETGEKVRDKGHGHEQLCEELLTLVQNFISEKNIVESHHVYEVINVDLQVCSMGIIYYLEKRNK</sequence>
<comment type="caution">
    <text evidence="2">The sequence shown here is derived from an EMBL/GenBank/DDBJ whole genome shotgun (WGS) entry which is preliminary data.</text>
</comment>
<dbReference type="PANTHER" id="PTHR42951:SF22">
    <property type="entry name" value="METALLO BETA-LACTAMASE SUPERFAMILY LIPOPROTEIN"/>
    <property type="match status" value="1"/>
</dbReference>
<dbReference type="CDD" id="cd07726">
    <property type="entry name" value="ST1585-like_MBL-fold"/>
    <property type="match status" value="1"/>
</dbReference>
<dbReference type="GO" id="GO:0016787">
    <property type="term" value="F:hydrolase activity"/>
    <property type="evidence" value="ECO:0007669"/>
    <property type="project" value="UniProtKB-KW"/>
</dbReference>
<evidence type="ECO:0000313" key="2">
    <source>
        <dbReference type="EMBL" id="OIJ15792.1"/>
    </source>
</evidence>
<gene>
    <name evidence="2" type="ORF">BKP35_02020</name>
</gene>
<dbReference type="RefSeq" id="WP_071311717.1">
    <property type="nucleotide sequence ID" value="NZ_MLQQ01000001.1"/>
</dbReference>
<dbReference type="InterPro" id="IPR036866">
    <property type="entry name" value="RibonucZ/Hydroxyglut_hydro"/>
</dbReference>
<dbReference type="SUPFAM" id="SSF56281">
    <property type="entry name" value="Metallo-hydrolase/oxidoreductase"/>
    <property type="match status" value="1"/>
</dbReference>
<dbReference type="Pfam" id="PF00753">
    <property type="entry name" value="Lactamase_B"/>
    <property type="match status" value="1"/>
</dbReference>
<organism evidence="2 3">
    <name type="scientific">Anaerobacillus arseniciselenatis</name>
    <dbReference type="NCBI Taxonomy" id="85682"/>
    <lineage>
        <taxon>Bacteria</taxon>
        <taxon>Bacillati</taxon>
        <taxon>Bacillota</taxon>
        <taxon>Bacilli</taxon>
        <taxon>Bacillales</taxon>
        <taxon>Bacillaceae</taxon>
        <taxon>Anaerobacillus</taxon>
    </lineage>
</organism>
<evidence type="ECO:0000313" key="3">
    <source>
        <dbReference type="Proteomes" id="UP000180098"/>
    </source>
</evidence>
<dbReference type="PANTHER" id="PTHR42951">
    <property type="entry name" value="METALLO-BETA-LACTAMASE DOMAIN-CONTAINING"/>
    <property type="match status" value="1"/>
</dbReference>
<protein>
    <submittedName>
        <fullName evidence="2">MBL fold metallo-hydrolase</fullName>
    </submittedName>
</protein>
<dbReference type="InterPro" id="IPR001279">
    <property type="entry name" value="Metallo-B-lactamas"/>
</dbReference>
<dbReference type="InterPro" id="IPR050855">
    <property type="entry name" value="NDM-1-like"/>
</dbReference>
<keyword evidence="3" id="KW-1185">Reference proteome</keyword>
<proteinExistence type="predicted"/>
<feature type="domain" description="Metallo-beta-lactamase" evidence="1">
    <location>
        <begin position="24"/>
        <end position="228"/>
    </location>
</feature>
<evidence type="ECO:0000259" key="1">
    <source>
        <dbReference type="SMART" id="SM00849"/>
    </source>
</evidence>
<dbReference type="Proteomes" id="UP000180098">
    <property type="component" value="Unassembled WGS sequence"/>
</dbReference>
<dbReference type="OrthoDB" id="9761531at2"/>
<dbReference type="Gene3D" id="3.60.15.10">
    <property type="entry name" value="Ribonuclease Z/Hydroxyacylglutathione hydrolase-like"/>
    <property type="match status" value="1"/>
</dbReference>
<dbReference type="AlphaFoldDB" id="A0A1S2LTF0"/>
<dbReference type="SMART" id="SM00849">
    <property type="entry name" value="Lactamase_B"/>
    <property type="match status" value="1"/>
</dbReference>
<keyword evidence="2" id="KW-0378">Hydrolase</keyword>